<dbReference type="EMBL" id="LAVV01008224">
    <property type="protein sequence ID" value="KNZ53399.1"/>
    <property type="molecule type" value="Genomic_DNA"/>
</dbReference>
<accession>A0A0L6UY40</accession>
<evidence type="ECO:0000313" key="2">
    <source>
        <dbReference type="Proteomes" id="UP000037035"/>
    </source>
</evidence>
<proteinExistence type="predicted"/>
<sequence>MSPVIRCLLIGPGAACQLQAILTQVFSVNLSNLSKGGGSEHSTRLISFLFQIIADHWVTPNGWGESTPSVVVLYARKDGDSLNGSILEVPHIHPLMNVEMFGLEVPFSDLSLWEFWGTAYICYLQQMTRYNHITDANNEKNKWCSTKPGLIWQSPPWNKFLFLFFSRQGCGMAPYCRLIHASFCGFNSMWQAILSTFEILQRLPTGPTPKFLLLWVICNPLNVAALVRVAEYFFINFFGGQIETNLMMIIFRAKNSMKYFNIFDRNILIFLRNQFVVCKWWSQVNFLKSRIFFHYFFGGNECGLFFFPHSQHSKTQWFNLFKVKFHKSPFFGGVIIFFFLNCGKKIKMTRMHSFAIRKRIQKARCSTKNIILKYFFFVKMNLTKKKNVIFRNLTCNPHLCTENWFHNPPRPALQVPVVCRSKEGGSHVEPPLFFRISTLVQFQLKLRTFLHSPVSNLLSQSQHKYRHMMYSQQLILFHSGHMMPLSITMHHDAMGTENELSCFVGDLKTKKKEVHSSPEKDCQRVALAYKHALLINLWPLLTLRDPFDMQHAPAKLPFKLHILHSDCESKLFFEHGWSNNRRFLAVSACQLQAVEQFSFAVSNILNIIFKFFGVYRDIIKIYLHKDFYKIRKKFIDRMLKAIPDFQKFKSIMLFKFLYLTQSCSEQFFFGTNRTGETLFNLLARKIPALRANRLDLEQLKPVWKEKKNPAGLLRVLLKCVSSILGFHGRKLLDGLWMLCEHNGFQERYSSSYKCHKNSVKSSWNIYF</sequence>
<dbReference type="VEuPathDB" id="FungiDB:VP01_324g2"/>
<protein>
    <submittedName>
        <fullName evidence="1">Putative signal peptide protein</fullName>
    </submittedName>
</protein>
<organism evidence="1 2">
    <name type="scientific">Puccinia sorghi</name>
    <dbReference type="NCBI Taxonomy" id="27349"/>
    <lineage>
        <taxon>Eukaryota</taxon>
        <taxon>Fungi</taxon>
        <taxon>Dikarya</taxon>
        <taxon>Basidiomycota</taxon>
        <taxon>Pucciniomycotina</taxon>
        <taxon>Pucciniomycetes</taxon>
        <taxon>Pucciniales</taxon>
        <taxon>Pucciniaceae</taxon>
        <taxon>Puccinia</taxon>
    </lineage>
</organism>
<name>A0A0L6UY40_9BASI</name>
<reference evidence="1 2" key="1">
    <citation type="submission" date="2015-08" db="EMBL/GenBank/DDBJ databases">
        <title>Next Generation Sequencing and Analysis of the Genome of Puccinia sorghi L Schw, the Causal Agent of Maize Common Rust.</title>
        <authorList>
            <person name="Rochi L."/>
            <person name="Burguener G."/>
            <person name="Darino M."/>
            <person name="Turjanski A."/>
            <person name="Kreff E."/>
            <person name="Dieguez M.J."/>
            <person name="Sacco F."/>
        </authorList>
    </citation>
    <scope>NUCLEOTIDE SEQUENCE [LARGE SCALE GENOMIC DNA]</scope>
    <source>
        <strain evidence="1 2">RO10H11247</strain>
    </source>
</reference>
<evidence type="ECO:0000313" key="1">
    <source>
        <dbReference type="EMBL" id="KNZ53399.1"/>
    </source>
</evidence>
<comment type="caution">
    <text evidence="1">The sequence shown here is derived from an EMBL/GenBank/DDBJ whole genome shotgun (WGS) entry which is preliminary data.</text>
</comment>
<dbReference type="Proteomes" id="UP000037035">
    <property type="component" value="Unassembled WGS sequence"/>
</dbReference>
<keyword evidence="2" id="KW-1185">Reference proteome</keyword>
<dbReference type="AlphaFoldDB" id="A0A0L6UY40"/>
<gene>
    <name evidence="1" type="ORF">VP01_324g2</name>
</gene>